<protein>
    <submittedName>
        <fullName evidence="2">Uncharacterized protein</fullName>
    </submittedName>
</protein>
<feature type="transmembrane region" description="Helical" evidence="1">
    <location>
        <begin position="51"/>
        <end position="71"/>
    </location>
</feature>
<gene>
    <name evidence="2" type="ORF">H0235_002971</name>
</gene>
<comment type="caution">
    <text evidence="2">The sequence shown here is derived from an EMBL/GenBank/DDBJ whole genome shotgun (WGS) entry which is preliminary data.</text>
</comment>
<dbReference type="AlphaFoldDB" id="A0A834UEV7"/>
<sequence>MLYTARNEEPESEGGLTLNANPWWRAEIFPPQTGLTPFHAREKRKGWPDEIRYLAVVGGCGFVVAPCNSLVATERLNFVV</sequence>
<dbReference type="EMBL" id="JACSDY010000002">
    <property type="protein sequence ID" value="KAF7434780.1"/>
    <property type="molecule type" value="Genomic_DNA"/>
</dbReference>
<keyword evidence="1" id="KW-0472">Membrane</keyword>
<evidence type="ECO:0000313" key="2">
    <source>
        <dbReference type="EMBL" id="KAF7434780.1"/>
    </source>
</evidence>
<keyword evidence="1" id="KW-0812">Transmembrane</keyword>
<accession>A0A834UEV7</accession>
<evidence type="ECO:0000256" key="1">
    <source>
        <dbReference type="SAM" id="Phobius"/>
    </source>
</evidence>
<reference evidence="2" key="1">
    <citation type="journal article" date="2020" name="G3 (Bethesda)">
        <title>High-Quality Assemblies for Three Invasive Social Wasps from the &lt;i&gt;Vespula&lt;/i&gt; Genus.</title>
        <authorList>
            <person name="Harrop T.W.R."/>
            <person name="Guhlin J."/>
            <person name="McLaughlin G.M."/>
            <person name="Permina E."/>
            <person name="Stockwell P."/>
            <person name="Gilligan J."/>
            <person name="Le Lec M.F."/>
            <person name="Gruber M.A.M."/>
            <person name="Quinn O."/>
            <person name="Lovegrove M."/>
            <person name="Duncan E.J."/>
            <person name="Remnant E.J."/>
            <person name="Van Eeckhoven J."/>
            <person name="Graham B."/>
            <person name="Knapp R.A."/>
            <person name="Langford K.W."/>
            <person name="Kronenberg Z."/>
            <person name="Press M.O."/>
            <person name="Eacker S.M."/>
            <person name="Wilson-Rankin E.E."/>
            <person name="Purcell J."/>
            <person name="Lester P.J."/>
            <person name="Dearden P.K."/>
        </authorList>
    </citation>
    <scope>NUCLEOTIDE SEQUENCE</scope>
    <source>
        <strain evidence="2">Volc-1</strain>
    </source>
</reference>
<keyword evidence="3" id="KW-1185">Reference proteome</keyword>
<proteinExistence type="predicted"/>
<organism evidence="2 3">
    <name type="scientific">Vespula pensylvanica</name>
    <name type="common">Western yellow jacket</name>
    <name type="synonym">Wasp</name>
    <dbReference type="NCBI Taxonomy" id="30213"/>
    <lineage>
        <taxon>Eukaryota</taxon>
        <taxon>Metazoa</taxon>
        <taxon>Ecdysozoa</taxon>
        <taxon>Arthropoda</taxon>
        <taxon>Hexapoda</taxon>
        <taxon>Insecta</taxon>
        <taxon>Pterygota</taxon>
        <taxon>Neoptera</taxon>
        <taxon>Endopterygota</taxon>
        <taxon>Hymenoptera</taxon>
        <taxon>Apocrita</taxon>
        <taxon>Aculeata</taxon>
        <taxon>Vespoidea</taxon>
        <taxon>Vespidae</taxon>
        <taxon>Vespinae</taxon>
        <taxon>Vespula</taxon>
    </lineage>
</organism>
<dbReference type="Proteomes" id="UP000600918">
    <property type="component" value="Unassembled WGS sequence"/>
</dbReference>
<name>A0A834UEV7_VESPE</name>
<evidence type="ECO:0000313" key="3">
    <source>
        <dbReference type="Proteomes" id="UP000600918"/>
    </source>
</evidence>
<keyword evidence="1" id="KW-1133">Transmembrane helix</keyword>